<dbReference type="Proteomes" id="UP000319576">
    <property type="component" value="Chromosome"/>
</dbReference>
<evidence type="ECO:0000313" key="2">
    <source>
        <dbReference type="Proteomes" id="UP000319576"/>
    </source>
</evidence>
<name>A0A517Y1I1_9BACT</name>
<evidence type="ECO:0000313" key="1">
    <source>
        <dbReference type="EMBL" id="QDU23612.1"/>
    </source>
</evidence>
<sequence length="172" mass="19593">MGGRGSGNWWRWQSRKSTVEESLTLSLRDFRKSLYQTAAGALAWTSSSGARSSIGYVVTWNNDAPSITLSYRWRDAEDVRILVWLERTPTPFGGSRWWFTCPLVVRGVACNRRAGKLYLPPGSRYFGCRTCHDLTYRSAQEAHQDQRLLNHLGVALGADRETRRELLARLRG</sequence>
<dbReference type="OrthoDB" id="281428at2"/>
<keyword evidence="2" id="KW-1185">Reference proteome</keyword>
<dbReference type="EMBL" id="CP036273">
    <property type="protein sequence ID" value="QDU23612.1"/>
    <property type="molecule type" value="Genomic_DNA"/>
</dbReference>
<dbReference type="KEGG" id="uli:ETAA1_56160"/>
<accession>A0A517Y1I1</accession>
<dbReference type="AlphaFoldDB" id="A0A517Y1I1"/>
<reference evidence="1 2" key="1">
    <citation type="submission" date="2019-02" db="EMBL/GenBank/DDBJ databases">
        <title>Deep-cultivation of Planctomycetes and their phenomic and genomic characterization uncovers novel biology.</title>
        <authorList>
            <person name="Wiegand S."/>
            <person name="Jogler M."/>
            <person name="Boedeker C."/>
            <person name="Pinto D."/>
            <person name="Vollmers J."/>
            <person name="Rivas-Marin E."/>
            <person name="Kohn T."/>
            <person name="Peeters S.H."/>
            <person name="Heuer A."/>
            <person name="Rast P."/>
            <person name="Oberbeckmann S."/>
            <person name="Bunk B."/>
            <person name="Jeske O."/>
            <person name="Meyerdierks A."/>
            <person name="Storesund J.E."/>
            <person name="Kallscheuer N."/>
            <person name="Luecker S."/>
            <person name="Lage O.M."/>
            <person name="Pohl T."/>
            <person name="Merkel B.J."/>
            <person name="Hornburger P."/>
            <person name="Mueller R.-W."/>
            <person name="Bruemmer F."/>
            <person name="Labrenz M."/>
            <person name="Spormann A.M."/>
            <person name="Op den Camp H."/>
            <person name="Overmann J."/>
            <person name="Amann R."/>
            <person name="Jetten M.S.M."/>
            <person name="Mascher T."/>
            <person name="Medema M.H."/>
            <person name="Devos D.P."/>
            <person name="Kaster A.-K."/>
            <person name="Ovreas L."/>
            <person name="Rohde M."/>
            <person name="Galperin M.Y."/>
            <person name="Jogler C."/>
        </authorList>
    </citation>
    <scope>NUCLEOTIDE SEQUENCE [LARGE SCALE GENOMIC DNA]</scope>
    <source>
        <strain evidence="1 2">ETA_A1</strain>
    </source>
</reference>
<proteinExistence type="predicted"/>
<gene>
    <name evidence="1" type="ORF">ETAA1_56160</name>
</gene>
<organism evidence="1 2">
    <name type="scientific">Urbifossiella limnaea</name>
    <dbReference type="NCBI Taxonomy" id="2528023"/>
    <lineage>
        <taxon>Bacteria</taxon>
        <taxon>Pseudomonadati</taxon>
        <taxon>Planctomycetota</taxon>
        <taxon>Planctomycetia</taxon>
        <taxon>Gemmatales</taxon>
        <taxon>Gemmataceae</taxon>
        <taxon>Urbifossiella</taxon>
    </lineage>
</organism>
<dbReference type="RefSeq" id="WP_145243844.1">
    <property type="nucleotide sequence ID" value="NZ_CP036273.1"/>
</dbReference>
<protein>
    <submittedName>
        <fullName evidence="1">Uncharacterized protein</fullName>
    </submittedName>
</protein>